<evidence type="ECO:0000259" key="4">
    <source>
        <dbReference type="Pfam" id="PF01717"/>
    </source>
</evidence>
<dbReference type="GO" id="GO:0009086">
    <property type="term" value="P:methionine biosynthetic process"/>
    <property type="evidence" value="ECO:0007669"/>
    <property type="project" value="InterPro"/>
</dbReference>
<evidence type="ECO:0000256" key="2">
    <source>
        <dbReference type="ARBA" id="ARBA00022723"/>
    </source>
</evidence>
<keyword evidence="3" id="KW-0862">Zinc</keyword>
<gene>
    <name evidence="5" type="ORF">METZ01_LOCUS133415</name>
</gene>
<dbReference type="GO" id="GO:0003871">
    <property type="term" value="F:5-methyltetrahydropteroyltriglutamate-homocysteine S-methyltransferase activity"/>
    <property type="evidence" value="ECO:0007669"/>
    <property type="project" value="InterPro"/>
</dbReference>
<dbReference type="SUPFAM" id="SSF51726">
    <property type="entry name" value="UROD/MetE-like"/>
    <property type="match status" value="1"/>
</dbReference>
<dbReference type="AlphaFoldDB" id="A0A381YVC7"/>
<comment type="cofactor">
    <cofactor evidence="1">
        <name>Zn(2+)</name>
        <dbReference type="ChEBI" id="CHEBI:29105"/>
    </cofactor>
</comment>
<dbReference type="InterPro" id="IPR038071">
    <property type="entry name" value="UROD/MetE-like_sf"/>
</dbReference>
<sequence>MDYQTTVTGSYPRKDVQKDTLRKSSVSHEESLEMIEWAVNDQVNLGLDIITDGEAYRENMYWFYQLRTEGVDAVNKKYKHFNVGGSMKDVDLSKTHGTEGFGIECAVVKDEIKNLNTGLAKKWKKARNTAPRDILVKQTITGPHMLARFSVNERTDLYPDDCALARAYAKVITEELKQVVNEGCNYIQFDEPVWTENTRETDWAADILNEIIDQFPSVNFNLHVCGGNAHRKRGFFGKYTDMISAFKKLKINEIHLEHCSLHYNMLDVFNEWSFDGKISLGVIDQRIDNTESTEDIIKAIKPALKYFTKDRILLTSECGFGHVPIDIVRSKIKKIVEVAKIIRE</sequence>
<evidence type="ECO:0000313" key="5">
    <source>
        <dbReference type="EMBL" id="SVA80561.1"/>
    </source>
</evidence>
<evidence type="ECO:0000256" key="3">
    <source>
        <dbReference type="ARBA" id="ARBA00022833"/>
    </source>
</evidence>
<dbReference type="PANTHER" id="PTHR30519">
    <property type="entry name" value="5-METHYLTETRAHYDROPTEROYLTRIGLUTAMATE--HOMOCYSTEINE METHYLTRANSFERASE"/>
    <property type="match status" value="1"/>
</dbReference>
<keyword evidence="2" id="KW-0479">Metal-binding</keyword>
<reference evidence="5" key="1">
    <citation type="submission" date="2018-05" db="EMBL/GenBank/DDBJ databases">
        <authorList>
            <person name="Lanie J.A."/>
            <person name="Ng W.-L."/>
            <person name="Kazmierczak K.M."/>
            <person name="Andrzejewski T.M."/>
            <person name="Davidsen T.M."/>
            <person name="Wayne K.J."/>
            <person name="Tettelin H."/>
            <person name="Glass J.I."/>
            <person name="Rusch D."/>
            <person name="Podicherti R."/>
            <person name="Tsui H.-C.T."/>
            <person name="Winkler M.E."/>
        </authorList>
    </citation>
    <scope>NUCLEOTIDE SEQUENCE</scope>
</reference>
<dbReference type="EMBL" id="UINC01019071">
    <property type="protein sequence ID" value="SVA80561.1"/>
    <property type="molecule type" value="Genomic_DNA"/>
</dbReference>
<proteinExistence type="predicted"/>
<dbReference type="Gene3D" id="3.20.20.210">
    <property type="match status" value="1"/>
</dbReference>
<dbReference type="GO" id="GO:0008270">
    <property type="term" value="F:zinc ion binding"/>
    <property type="evidence" value="ECO:0007669"/>
    <property type="project" value="InterPro"/>
</dbReference>
<organism evidence="5">
    <name type="scientific">marine metagenome</name>
    <dbReference type="NCBI Taxonomy" id="408172"/>
    <lineage>
        <taxon>unclassified sequences</taxon>
        <taxon>metagenomes</taxon>
        <taxon>ecological metagenomes</taxon>
    </lineage>
</organism>
<accession>A0A381YVC7</accession>
<evidence type="ECO:0000256" key="1">
    <source>
        <dbReference type="ARBA" id="ARBA00001947"/>
    </source>
</evidence>
<name>A0A381YVC7_9ZZZZ</name>
<feature type="domain" description="Cobalamin-independent methionine synthase MetE C-terminal/archaeal" evidence="4">
    <location>
        <begin position="4"/>
        <end position="340"/>
    </location>
</feature>
<dbReference type="Pfam" id="PF01717">
    <property type="entry name" value="Meth_synt_2"/>
    <property type="match status" value="1"/>
</dbReference>
<dbReference type="InterPro" id="IPR002629">
    <property type="entry name" value="Met_Synth_C/arc"/>
</dbReference>
<protein>
    <recommendedName>
        <fullName evidence="4">Cobalamin-independent methionine synthase MetE C-terminal/archaeal domain-containing protein</fullName>
    </recommendedName>
</protein>